<reference evidence="2" key="1">
    <citation type="submission" date="2019-02" db="EMBL/GenBank/DDBJ databases">
        <authorList>
            <person name="Gruber-Vodicka R. H."/>
            <person name="Seah K. B. B."/>
        </authorList>
    </citation>
    <scope>NUCLEOTIDE SEQUENCE</scope>
    <source>
        <strain evidence="1">BECK_S312</strain>
        <strain evidence="2">BECK_S426</strain>
    </source>
</reference>
<evidence type="ECO:0000313" key="1">
    <source>
        <dbReference type="EMBL" id="VFK10189.1"/>
    </source>
</evidence>
<evidence type="ECO:0000313" key="2">
    <source>
        <dbReference type="EMBL" id="VFK26253.1"/>
    </source>
</evidence>
<gene>
    <name evidence="1" type="ORF">BECKLPF1236A_GA0070988_1003311</name>
    <name evidence="2" type="ORF">BECKLPF1236C_GA0070990_1003211</name>
</gene>
<dbReference type="AlphaFoldDB" id="A0A450XAF7"/>
<accession>A0A450XAF7</accession>
<dbReference type="EMBL" id="CAADFM010000033">
    <property type="protein sequence ID" value="VFK10189.1"/>
    <property type="molecule type" value="Genomic_DNA"/>
</dbReference>
<organism evidence="2">
    <name type="scientific">Candidatus Kentrum sp. LPFa</name>
    <dbReference type="NCBI Taxonomy" id="2126335"/>
    <lineage>
        <taxon>Bacteria</taxon>
        <taxon>Pseudomonadati</taxon>
        <taxon>Pseudomonadota</taxon>
        <taxon>Gammaproteobacteria</taxon>
        <taxon>Candidatus Kentrum</taxon>
    </lineage>
</organism>
<name>A0A450XAF7_9GAMM</name>
<sequence length="46" mass="5487">MLAREEFGYMVRMYPRLMAMDDVVLVVVFDNVLSICIHDTFKKYLL</sequence>
<protein>
    <submittedName>
        <fullName evidence="2">Uncharacterized protein</fullName>
    </submittedName>
</protein>
<proteinExistence type="predicted"/>
<dbReference type="EMBL" id="CAADFP010000032">
    <property type="protein sequence ID" value="VFK26253.1"/>
    <property type="molecule type" value="Genomic_DNA"/>
</dbReference>